<feature type="region of interest" description="Disordered" evidence="1">
    <location>
        <begin position="1"/>
        <end position="61"/>
    </location>
</feature>
<dbReference type="RefSeq" id="WP_388102286.1">
    <property type="nucleotide sequence ID" value="NZ_JBIAHM010000001.1"/>
</dbReference>
<organism evidence="2 3">
    <name type="scientific">Streptomyces hokutonensis</name>
    <dbReference type="NCBI Taxonomy" id="1306990"/>
    <lineage>
        <taxon>Bacteria</taxon>
        <taxon>Bacillati</taxon>
        <taxon>Actinomycetota</taxon>
        <taxon>Actinomycetes</taxon>
        <taxon>Kitasatosporales</taxon>
        <taxon>Streptomycetaceae</taxon>
        <taxon>Streptomyces</taxon>
    </lineage>
</organism>
<keyword evidence="3" id="KW-1185">Reference proteome</keyword>
<name>A0ABW6LUK1_9ACTN</name>
<dbReference type="EMBL" id="JBIAHM010000001">
    <property type="protein sequence ID" value="MFE9597579.1"/>
    <property type="molecule type" value="Genomic_DNA"/>
</dbReference>
<sequence>MDRPDFNRPYGTGPDFPGRRCQPPIGVEHALARADSGSPRGTGPPPRATAESLREIQLATV</sequence>
<reference evidence="2 3" key="1">
    <citation type="submission" date="2024-10" db="EMBL/GenBank/DDBJ databases">
        <title>The Natural Products Discovery Center: Release of the First 8490 Sequenced Strains for Exploring Actinobacteria Biosynthetic Diversity.</title>
        <authorList>
            <person name="Kalkreuter E."/>
            <person name="Kautsar S.A."/>
            <person name="Yang D."/>
            <person name="Bader C.D."/>
            <person name="Teijaro C.N."/>
            <person name="Fluegel L."/>
            <person name="Davis C.M."/>
            <person name="Simpson J.R."/>
            <person name="Lauterbach L."/>
            <person name="Steele A.D."/>
            <person name="Gui C."/>
            <person name="Meng S."/>
            <person name="Li G."/>
            <person name="Viehrig K."/>
            <person name="Ye F."/>
            <person name="Su P."/>
            <person name="Kiefer A.F."/>
            <person name="Nichols A."/>
            <person name="Cepeda A.J."/>
            <person name="Yan W."/>
            <person name="Fan B."/>
            <person name="Jiang Y."/>
            <person name="Adhikari A."/>
            <person name="Zheng C.-J."/>
            <person name="Schuster L."/>
            <person name="Cowan T.M."/>
            <person name="Smanski M.J."/>
            <person name="Chevrette M.G."/>
            <person name="De Carvalho L.P.S."/>
            <person name="Shen B."/>
        </authorList>
    </citation>
    <scope>NUCLEOTIDE SEQUENCE [LARGE SCALE GENOMIC DNA]</scope>
    <source>
        <strain evidence="2 3">NPDC006488</strain>
    </source>
</reference>
<comment type="caution">
    <text evidence="2">The sequence shown here is derived from an EMBL/GenBank/DDBJ whole genome shotgun (WGS) entry which is preliminary data.</text>
</comment>
<evidence type="ECO:0000313" key="2">
    <source>
        <dbReference type="EMBL" id="MFE9597579.1"/>
    </source>
</evidence>
<dbReference type="Proteomes" id="UP001601303">
    <property type="component" value="Unassembled WGS sequence"/>
</dbReference>
<evidence type="ECO:0000313" key="3">
    <source>
        <dbReference type="Proteomes" id="UP001601303"/>
    </source>
</evidence>
<protein>
    <submittedName>
        <fullName evidence="2">Uncharacterized protein</fullName>
    </submittedName>
</protein>
<evidence type="ECO:0000256" key="1">
    <source>
        <dbReference type="SAM" id="MobiDB-lite"/>
    </source>
</evidence>
<proteinExistence type="predicted"/>
<gene>
    <name evidence="2" type="ORF">ACFYNQ_03250</name>
</gene>
<accession>A0ABW6LUK1</accession>